<protein>
    <submittedName>
        <fullName evidence="1">Uncharacterized protein</fullName>
    </submittedName>
</protein>
<dbReference type="EMBL" id="CM007651">
    <property type="protein sequence ID" value="ONI33380.1"/>
    <property type="molecule type" value="Genomic_DNA"/>
</dbReference>
<evidence type="ECO:0000313" key="1">
    <source>
        <dbReference type="EMBL" id="ONI33380.1"/>
    </source>
</evidence>
<accession>M5Y0C5</accession>
<evidence type="ECO:0000313" key="2">
    <source>
        <dbReference type="Proteomes" id="UP000006882"/>
    </source>
</evidence>
<organism evidence="1 2">
    <name type="scientific">Prunus persica</name>
    <name type="common">Peach</name>
    <name type="synonym">Amygdalus persica</name>
    <dbReference type="NCBI Taxonomy" id="3760"/>
    <lineage>
        <taxon>Eukaryota</taxon>
        <taxon>Viridiplantae</taxon>
        <taxon>Streptophyta</taxon>
        <taxon>Embryophyta</taxon>
        <taxon>Tracheophyta</taxon>
        <taxon>Spermatophyta</taxon>
        <taxon>Magnoliopsida</taxon>
        <taxon>eudicotyledons</taxon>
        <taxon>Gunneridae</taxon>
        <taxon>Pentapetalae</taxon>
        <taxon>rosids</taxon>
        <taxon>fabids</taxon>
        <taxon>Rosales</taxon>
        <taxon>Rosaceae</taxon>
        <taxon>Amygdaloideae</taxon>
        <taxon>Amygdaleae</taxon>
        <taxon>Prunus</taxon>
    </lineage>
</organism>
<keyword evidence="2" id="KW-1185">Reference proteome</keyword>
<proteinExistence type="predicted"/>
<sequence length="81" mass="9302">MQTLGHCICMLIQNCMNIDNTKINYKKQEEKIIIRYYCVCDQKQGMTARVVHSLPGLAEPEIAGNPHTYTNLSFTRGNLRK</sequence>
<name>M5Y0C5_PRUPE</name>
<dbReference type="AlphaFoldDB" id="M5Y0C5"/>
<dbReference type="Proteomes" id="UP000006882">
    <property type="component" value="Chromosome G1"/>
</dbReference>
<dbReference type="Gramene" id="ONI33380">
    <property type="protein sequence ID" value="ONI33380"/>
    <property type="gene ID" value="PRUPE_1G420600"/>
</dbReference>
<gene>
    <name evidence="1" type="ORF">PRUPE_1G420600</name>
</gene>
<reference evidence="1 2" key="1">
    <citation type="journal article" date="2013" name="Nat. Genet.">
        <title>The high-quality draft genome of peach (Prunus persica) identifies unique patterns of genetic diversity, domestication and genome evolution.</title>
        <authorList>
            <consortium name="International Peach Genome Initiative"/>
            <person name="Verde I."/>
            <person name="Abbott A.G."/>
            <person name="Scalabrin S."/>
            <person name="Jung S."/>
            <person name="Shu S."/>
            <person name="Marroni F."/>
            <person name="Zhebentyayeva T."/>
            <person name="Dettori M.T."/>
            <person name="Grimwood J."/>
            <person name="Cattonaro F."/>
            <person name="Zuccolo A."/>
            <person name="Rossini L."/>
            <person name="Jenkins J."/>
            <person name="Vendramin E."/>
            <person name="Meisel L.A."/>
            <person name="Decroocq V."/>
            <person name="Sosinski B."/>
            <person name="Prochnik S."/>
            <person name="Mitros T."/>
            <person name="Policriti A."/>
            <person name="Cipriani G."/>
            <person name="Dondini L."/>
            <person name="Ficklin S."/>
            <person name="Goodstein D.M."/>
            <person name="Xuan P."/>
            <person name="Del Fabbro C."/>
            <person name="Aramini V."/>
            <person name="Copetti D."/>
            <person name="Gonzalez S."/>
            <person name="Horner D.S."/>
            <person name="Falchi R."/>
            <person name="Lucas S."/>
            <person name="Mica E."/>
            <person name="Maldonado J."/>
            <person name="Lazzari B."/>
            <person name="Bielenberg D."/>
            <person name="Pirona R."/>
            <person name="Miculan M."/>
            <person name="Barakat A."/>
            <person name="Testolin R."/>
            <person name="Stella A."/>
            <person name="Tartarini S."/>
            <person name="Tonutti P."/>
            <person name="Arus P."/>
            <person name="Orellana A."/>
            <person name="Wells C."/>
            <person name="Main D."/>
            <person name="Vizzotto G."/>
            <person name="Silva H."/>
            <person name="Salamini F."/>
            <person name="Schmutz J."/>
            <person name="Morgante M."/>
            <person name="Rokhsar D.S."/>
        </authorList>
    </citation>
    <scope>NUCLEOTIDE SEQUENCE [LARGE SCALE GENOMIC DNA]</scope>
    <source>
        <strain evidence="2">cv. Nemared</strain>
    </source>
</reference>
<dbReference type="HOGENOM" id="CLU_2578381_0_0_1"/>